<protein>
    <submittedName>
        <fullName evidence="1">Uncharacterized protein</fullName>
    </submittedName>
</protein>
<dbReference type="AlphaFoldDB" id="A0A8K1CT90"/>
<dbReference type="EMBL" id="SPLM01000001">
    <property type="protein sequence ID" value="TMW69144.1"/>
    <property type="molecule type" value="Genomic_DNA"/>
</dbReference>
<reference evidence="1" key="1">
    <citation type="submission" date="2019-03" db="EMBL/GenBank/DDBJ databases">
        <title>Long read genome sequence of the mycoparasitic Pythium oligandrum ATCC 38472 isolated from sugarbeet rhizosphere.</title>
        <authorList>
            <person name="Gaulin E."/>
        </authorList>
    </citation>
    <scope>NUCLEOTIDE SEQUENCE</scope>
    <source>
        <strain evidence="1">ATCC 38472_TT</strain>
    </source>
</reference>
<accession>A0A8K1CT90</accession>
<evidence type="ECO:0000313" key="2">
    <source>
        <dbReference type="Proteomes" id="UP000794436"/>
    </source>
</evidence>
<organism evidence="1 2">
    <name type="scientific">Pythium oligandrum</name>
    <name type="common">Mycoparasitic fungus</name>
    <dbReference type="NCBI Taxonomy" id="41045"/>
    <lineage>
        <taxon>Eukaryota</taxon>
        <taxon>Sar</taxon>
        <taxon>Stramenopiles</taxon>
        <taxon>Oomycota</taxon>
        <taxon>Peronosporomycetes</taxon>
        <taxon>Pythiales</taxon>
        <taxon>Pythiaceae</taxon>
        <taxon>Pythium</taxon>
    </lineage>
</organism>
<gene>
    <name evidence="1" type="ORF">Poli38472_001300</name>
</gene>
<name>A0A8K1CT90_PYTOL</name>
<dbReference type="Proteomes" id="UP000794436">
    <property type="component" value="Unassembled WGS sequence"/>
</dbReference>
<comment type="caution">
    <text evidence="1">The sequence shown here is derived from an EMBL/GenBank/DDBJ whole genome shotgun (WGS) entry which is preliminary data.</text>
</comment>
<evidence type="ECO:0000313" key="1">
    <source>
        <dbReference type="EMBL" id="TMW69144.1"/>
    </source>
</evidence>
<proteinExistence type="predicted"/>
<sequence>MTTKDWSFLESWLRVLQRKPLRVVFHERITDHAFKAFTGTLEITPVMPQDDGDYERIWQKQCEAMEFLALLAPLDRTAWLDVVKMITAPLYSVVDWRVTPISDPVKVMYHIKIDKDDLMKPTGLTGEEFVQKWRDGLLSDTDKEDEEEERWAGELMTRLLAPFMLSERSPEYQEAYGELIKQTPAATETLTNPIVFDIRLSLQYHLTPCINAIIAGNSNSSMFTVDSWCPCNQETKMSKKSSWSFLAHWLPALVHRPTRVVFPESVPDHALKSFTGALEITPAMTHDEPNYLQIWQEQCEGMELLAMLARVDQAAAMEVIRMITLVDHSEMDWRGTPIEKELALKYHIKIHQDDVLSRRPEPQPFFAVHVYKGTVNSKEAEELLAEDAWPGDDTPREQPLQIAQVETGVMIAPTPEVDFFCDDEEEGYDEDLSWLHFSWIESNRGVLDDTCLLRVVDDEPSKPTVDVLFPGYGVCPISRSNAKISLDSSLSKSADDDLSTGSFVPSIPAQVVSHLRISLDPDDEEEMDGLVPFVELFGECLSTLSIRSKFWPMIDDANIHSIARACPILEELALDGVMLSSLEVIIDLFEVDKCEMNSLKLNNLCVAQTGDKTRLMAVISNPNSTFSLSLRRLTLDFSELQVETIAVIMVMLQVNKTLQYADIGVPPAFLSEVESIMEPHHNEIIQGIKSYLLAERHASRFRFERTKCPQPHGQYGHRSDL</sequence>
<keyword evidence="2" id="KW-1185">Reference proteome</keyword>